<dbReference type="SUPFAM" id="SSF50715">
    <property type="entry name" value="Ribosomal protein L25-like"/>
    <property type="match status" value="1"/>
</dbReference>
<dbReference type="EMBL" id="JANCYU010000040">
    <property type="protein sequence ID" value="KAK4526453.1"/>
    <property type="molecule type" value="Genomic_DNA"/>
</dbReference>
<dbReference type="InterPro" id="IPR011035">
    <property type="entry name" value="Ribosomal_bL25/Gln-tRNA_synth"/>
</dbReference>
<sequence length="261" mass="29736">MRSLSSGWLYLWSGWTSQVTWRKTFSTAIPTKTTSRGTFVLSQQGKPTNRVLDVLPAGFEQASVRELTVYLRDDLDRWSLKWSKRPSDYFPGSIIGGPGRILSLGVPGVKQAVPRGYFGSLYVQVPCKDIMEDYRAGKFVAAKRGRCLSGTVYDLRIRTKDLSREWTQRVVARHFDFHHIEWRPDSILFVRCIPNHLYKIRLPVVLINEDKCDGLRNGHLIRYHRAVDVIAESVSHPPAAVFADLQGQVAGSKIFKWKCSI</sequence>
<organism evidence="1 2">
    <name type="scientific">Galdieria yellowstonensis</name>
    <dbReference type="NCBI Taxonomy" id="3028027"/>
    <lineage>
        <taxon>Eukaryota</taxon>
        <taxon>Rhodophyta</taxon>
        <taxon>Bangiophyceae</taxon>
        <taxon>Galdieriales</taxon>
        <taxon>Galdieriaceae</taxon>
        <taxon>Galdieria</taxon>
    </lineage>
</organism>
<dbReference type="Proteomes" id="UP001300502">
    <property type="component" value="Unassembled WGS sequence"/>
</dbReference>
<proteinExistence type="predicted"/>
<dbReference type="AlphaFoldDB" id="A0AAV9IGN2"/>
<comment type="caution">
    <text evidence="1">The sequence shown here is derived from an EMBL/GenBank/DDBJ whole genome shotgun (WGS) entry which is preliminary data.</text>
</comment>
<reference evidence="1 2" key="1">
    <citation type="submission" date="2022-07" db="EMBL/GenBank/DDBJ databases">
        <title>Genome-wide signatures of adaptation to extreme environments.</title>
        <authorList>
            <person name="Cho C.H."/>
            <person name="Yoon H.S."/>
        </authorList>
    </citation>
    <scope>NUCLEOTIDE SEQUENCE [LARGE SCALE GENOMIC DNA]</scope>
    <source>
        <strain evidence="1 2">108.79 E11</strain>
    </source>
</reference>
<name>A0AAV9IGN2_9RHOD</name>
<gene>
    <name evidence="1" type="ORF">GAYE_SCF24G4369</name>
</gene>
<keyword evidence="2" id="KW-1185">Reference proteome</keyword>
<dbReference type="GO" id="GO:0006412">
    <property type="term" value="P:translation"/>
    <property type="evidence" value="ECO:0007669"/>
    <property type="project" value="InterPro"/>
</dbReference>
<evidence type="ECO:0000313" key="2">
    <source>
        <dbReference type="Proteomes" id="UP001300502"/>
    </source>
</evidence>
<accession>A0AAV9IGN2</accession>
<protein>
    <submittedName>
        <fullName evidence="1">Uncharacterized protein</fullName>
    </submittedName>
</protein>
<evidence type="ECO:0000313" key="1">
    <source>
        <dbReference type="EMBL" id="KAK4526453.1"/>
    </source>
</evidence>